<dbReference type="Proteomes" id="UP001595998">
    <property type="component" value="Unassembled WGS sequence"/>
</dbReference>
<accession>A0ABV8XS58</accession>
<evidence type="ECO:0000313" key="2">
    <source>
        <dbReference type="EMBL" id="MFC4426673.1"/>
    </source>
</evidence>
<comment type="caution">
    <text evidence="2">The sequence shown here is derived from an EMBL/GenBank/DDBJ whole genome shotgun (WGS) entry which is preliminary data.</text>
</comment>
<feature type="transmembrane region" description="Helical" evidence="1">
    <location>
        <begin position="20"/>
        <end position="47"/>
    </location>
</feature>
<keyword evidence="1" id="KW-0812">Transmembrane</keyword>
<evidence type="ECO:0000256" key="1">
    <source>
        <dbReference type="SAM" id="Phobius"/>
    </source>
</evidence>
<reference evidence="3" key="1">
    <citation type="journal article" date="2019" name="Int. J. Syst. Evol. Microbiol.">
        <title>The Global Catalogue of Microorganisms (GCM) 10K type strain sequencing project: providing services to taxonomists for standard genome sequencing and annotation.</title>
        <authorList>
            <consortium name="The Broad Institute Genomics Platform"/>
            <consortium name="The Broad Institute Genome Sequencing Center for Infectious Disease"/>
            <person name="Wu L."/>
            <person name="Ma J."/>
        </authorList>
    </citation>
    <scope>NUCLEOTIDE SEQUENCE [LARGE SCALE GENOMIC DNA]</scope>
    <source>
        <strain evidence="3">CCUG 56029</strain>
    </source>
</reference>
<protein>
    <submittedName>
        <fullName evidence="2">YbaN family protein</fullName>
    </submittedName>
</protein>
<dbReference type="PANTHER" id="PTHR35813">
    <property type="entry name" value="INNER MEMBRANE PROTEIN YBAN"/>
    <property type="match status" value="1"/>
</dbReference>
<gene>
    <name evidence="2" type="ORF">ACFOZ9_10640</name>
</gene>
<keyword evidence="1" id="KW-1133">Transmembrane helix</keyword>
<proteinExistence type="predicted"/>
<dbReference type="Pfam" id="PF04304">
    <property type="entry name" value="DUF454"/>
    <property type="match status" value="1"/>
</dbReference>
<dbReference type="RefSeq" id="WP_380039383.1">
    <property type="nucleotide sequence ID" value="NZ_JBHSEH010000009.1"/>
</dbReference>
<dbReference type="InterPro" id="IPR007401">
    <property type="entry name" value="DUF454"/>
</dbReference>
<name>A0ABV8XS58_9DEIO</name>
<sequence>MTPPAFSPAPAAGPPWVRPLWGGQGLCGLGTVGLLLPGGPVWFVLAAGAFAKSDPRREAWLLSRPGVGQLVRDYRAGRGMSQRAKRMACLWIALAAGLSVGRLPGPAAQVGWGLAGAQGIGLIAWRVPTFRDPAGR</sequence>
<dbReference type="PANTHER" id="PTHR35813:SF1">
    <property type="entry name" value="INNER MEMBRANE PROTEIN YBAN"/>
    <property type="match status" value="1"/>
</dbReference>
<dbReference type="EMBL" id="JBHSEH010000009">
    <property type="protein sequence ID" value="MFC4426673.1"/>
    <property type="molecule type" value="Genomic_DNA"/>
</dbReference>
<organism evidence="2 3">
    <name type="scientific">Deinococcus navajonensis</name>
    <dbReference type="NCBI Taxonomy" id="309884"/>
    <lineage>
        <taxon>Bacteria</taxon>
        <taxon>Thermotogati</taxon>
        <taxon>Deinococcota</taxon>
        <taxon>Deinococci</taxon>
        <taxon>Deinococcales</taxon>
        <taxon>Deinococcaceae</taxon>
        <taxon>Deinococcus</taxon>
    </lineage>
</organism>
<keyword evidence="1" id="KW-0472">Membrane</keyword>
<evidence type="ECO:0000313" key="3">
    <source>
        <dbReference type="Proteomes" id="UP001595998"/>
    </source>
</evidence>
<keyword evidence="3" id="KW-1185">Reference proteome</keyword>